<dbReference type="AlphaFoldDB" id="A0A1G5GX16"/>
<keyword evidence="3" id="KW-1185">Reference proteome</keyword>
<protein>
    <submittedName>
        <fullName evidence="2">Uncharacterized protein</fullName>
    </submittedName>
</protein>
<sequence length="220" mass="24024">MRSSSLLGVGNSNNKTAITMSNGTPNWTYIPSAGRCKKTKEQLVSEIKDLANRVAHANNGKETEQLNQAVIKLQADYVSEVSPDRKGLYQQAEKAIKSQSKNTKGIKHGAGEMSLLYFLEHADKSQNLSDKSFSLAGGATLTCPILTTGGYGAVIERGGVKLMVGNSVGWGYQMTPAELKKKDEFYAIYNSAVKNAQKEIKELRDLPDYLEDKPIFDSLA</sequence>
<evidence type="ECO:0000256" key="1">
    <source>
        <dbReference type="SAM" id="MobiDB-lite"/>
    </source>
</evidence>
<feature type="region of interest" description="Disordered" evidence="1">
    <location>
        <begin position="1"/>
        <end position="24"/>
    </location>
</feature>
<dbReference type="OrthoDB" id="1957063at2"/>
<evidence type="ECO:0000313" key="3">
    <source>
        <dbReference type="Proteomes" id="UP000183047"/>
    </source>
</evidence>
<dbReference type="RefSeq" id="WP_026667416.1">
    <property type="nucleotide sequence ID" value="NZ_FMUR01000026.1"/>
</dbReference>
<dbReference type="EMBL" id="FMUR01000026">
    <property type="protein sequence ID" value="SCY56044.1"/>
    <property type="molecule type" value="Genomic_DNA"/>
</dbReference>
<feature type="compositionally biased region" description="Polar residues" evidence="1">
    <location>
        <begin position="15"/>
        <end position="24"/>
    </location>
</feature>
<feature type="compositionally biased region" description="Low complexity" evidence="1">
    <location>
        <begin position="1"/>
        <end position="14"/>
    </location>
</feature>
<organism evidence="2 3">
    <name type="scientific">Butyrivibrio hungatei</name>
    <dbReference type="NCBI Taxonomy" id="185008"/>
    <lineage>
        <taxon>Bacteria</taxon>
        <taxon>Bacillati</taxon>
        <taxon>Bacillota</taxon>
        <taxon>Clostridia</taxon>
        <taxon>Lachnospirales</taxon>
        <taxon>Lachnospiraceae</taxon>
        <taxon>Butyrivibrio</taxon>
    </lineage>
</organism>
<accession>A0A1G5GX16</accession>
<reference evidence="3" key="1">
    <citation type="submission" date="2016-10" db="EMBL/GenBank/DDBJ databases">
        <authorList>
            <person name="Varghese N."/>
            <person name="Submissions S."/>
        </authorList>
    </citation>
    <scope>NUCLEOTIDE SEQUENCE [LARGE SCALE GENOMIC DNA]</scope>
    <source>
        <strain evidence="3">XBD2006</strain>
    </source>
</reference>
<name>A0A1G5GX16_9FIRM</name>
<gene>
    <name evidence="2" type="ORF">SAMN02910451_03088</name>
</gene>
<evidence type="ECO:0000313" key="2">
    <source>
        <dbReference type="EMBL" id="SCY56044.1"/>
    </source>
</evidence>
<proteinExistence type="predicted"/>
<dbReference type="Proteomes" id="UP000183047">
    <property type="component" value="Unassembled WGS sequence"/>
</dbReference>